<name>A0A6H0SLV4_9MICC</name>
<dbReference type="RefSeq" id="WP_172512663.1">
    <property type="nucleotide sequence ID" value="NZ_CP032549.1"/>
</dbReference>
<accession>A0A6H0SLV4</accession>
<dbReference type="Gene3D" id="3.40.50.720">
    <property type="entry name" value="NAD(P)-binding Rossmann-like Domain"/>
    <property type="match status" value="1"/>
</dbReference>
<dbReference type="InterPro" id="IPR016040">
    <property type="entry name" value="NAD(P)-bd_dom"/>
</dbReference>
<dbReference type="InterPro" id="IPR051207">
    <property type="entry name" value="ComplexI_NDUFA9_subunit"/>
</dbReference>
<reference evidence="2 3" key="1">
    <citation type="submission" date="2018-09" db="EMBL/GenBank/DDBJ databases">
        <title>Glutamicibacter mishrai S5-52T (LMG 29155T = KCTC 39846T).</title>
        <authorList>
            <person name="Das S.K."/>
        </authorList>
    </citation>
    <scope>NUCLEOTIDE SEQUENCE [LARGE SCALE GENOMIC DNA]</scope>
    <source>
        <strain evidence="2 3">S5-52</strain>
    </source>
</reference>
<evidence type="ECO:0000313" key="3">
    <source>
        <dbReference type="Proteomes" id="UP000502331"/>
    </source>
</evidence>
<evidence type="ECO:0000259" key="1">
    <source>
        <dbReference type="Pfam" id="PF13460"/>
    </source>
</evidence>
<sequence length="488" mass="54101">MSLIAVTGATGYIGGRLVPRLLRNGHQVRVFTRDAQRLRDIPWHDEVEIIEGDLEDAEAVNRLCRGVALVYYLVHSMSGTRNFAEQEKNCAAIMARAAKHQGVEQVVYLSGLHPQGQLSEHLASRVAVGKILASSVDTLVLQAGLVIGSGSASFEMIRHLSDVLPVMPAPRWVTNQVQPIAVRDALHYLVRAAQLKEPVQGVYDIGGPKAYSYAQLMKIYARCAGLREPSVWALPLLTPRLASHWVNLVTPLPRTLASALVQSLQHDCVMGSREIDTLIPAPAEGLCDYPRAVELALEKIEADAVETTWATAHPLSAPAEPLPSDPQWAGRKSYSDVRRATTTASAPELFQVVQRLGGDSPYFAFPTLWKLRGLLDKLAGGVGSRRTRRSKSTLALGDVLDWWRVEALQQDRLLRLRAEMRVPGQAWLEYRLSPQENGETELVQRAVYFPRGLWGRCYWWAVYPFHGIIFPATIKNIVAAAEHDNQQV</sequence>
<organism evidence="2 3">
    <name type="scientific">Glutamicibacter mishrai</name>
    <dbReference type="NCBI Taxonomy" id="1775880"/>
    <lineage>
        <taxon>Bacteria</taxon>
        <taxon>Bacillati</taxon>
        <taxon>Actinomycetota</taxon>
        <taxon>Actinomycetes</taxon>
        <taxon>Micrococcales</taxon>
        <taxon>Micrococcaceae</taxon>
        <taxon>Glutamicibacter</taxon>
    </lineage>
</organism>
<dbReference type="PANTHER" id="PTHR12126:SF11">
    <property type="entry name" value="NADH DEHYDROGENASE [UBIQUINONE] 1 ALPHA SUBCOMPLEX SUBUNIT 9, MITOCHONDRIAL"/>
    <property type="match status" value="1"/>
</dbReference>
<dbReference type="SUPFAM" id="SSF51735">
    <property type="entry name" value="NAD(P)-binding Rossmann-fold domains"/>
    <property type="match status" value="1"/>
</dbReference>
<dbReference type="Proteomes" id="UP000502331">
    <property type="component" value="Chromosome"/>
</dbReference>
<dbReference type="EMBL" id="CP032549">
    <property type="protein sequence ID" value="QIV88284.1"/>
    <property type="molecule type" value="Genomic_DNA"/>
</dbReference>
<keyword evidence="3" id="KW-1185">Reference proteome</keyword>
<dbReference type="GO" id="GO:0044877">
    <property type="term" value="F:protein-containing complex binding"/>
    <property type="evidence" value="ECO:0007669"/>
    <property type="project" value="TreeGrafter"/>
</dbReference>
<evidence type="ECO:0000313" key="2">
    <source>
        <dbReference type="EMBL" id="QIV88284.1"/>
    </source>
</evidence>
<dbReference type="InterPro" id="IPR036291">
    <property type="entry name" value="NAD(P)-bd_dom_sf"/>
</dbReference>
<dbReference type="SUPFAM" id="SSF55961">
    <property type="entry name" value="Bet v1-like"/>
    <property type="match status" value="1"/>
</dbReference>
<dbReference type="AlphaFoldDB" id="A0A6H0SLV4"/>
<proteinExistence type="predicted"/>
<feature type="domain" description="NAD(P)-binding" evidence="1">
    <location>
        <begin position="8"/>
        <end position="115"/>
    </location>
</feature>
<dbReference type="Pfam" id="PF13460">
    <property type="entry name" value="NAD_binding_10"/>
    <property type="match status" value="1"/>
</dbReference>
<dbReference type="PANTHER" id="PTHR12126">
    <property type="entry name" value="NADH-UBIQUINONE OXIDOREDUCTASE 39 KDA SUBUNIT-RELATED"/>
    <property type="match status" value="1"/>
</dbReference>
<gene>
    <name evidence="2" type="ORF">D3791_14930</name>
</gene>
<dbReference type="InterPro" id="IPR021295">
    <property type="entry name" value="DUF2867"/>
</dbReference>
<dbReference type="Pfam" id="PF11066">
    <property type="entry name" value="DUF2867"/>
    <property type="match status" value="1"/>
</dbReference>
<protein>
    <submittedName>
        <fullName evidence="2">SDR family oxidoreductase</fullName>
    </submittedName>
</protein>